<name>A0A923PQI0_9BACT</name>
<dbReference type="Proteomes" id="UP000650081">
    <property type="component" value="Unassembled WGS sequence"/>
</dbReference>
<evidence type="ECO:0000313" key="1">
    <source>
        <dbReference type="EMBL" id="MBC6994897.1"/>
    </source>
</evidence>
<dbReference type="AlphaFoldDB" id="A0A923PQI0"/>
<reference evidence="1" key="1">
    <citation type="submission" date="2020-08" db="EMBL/GenBank/DDBJ databases">
        <title>Lewinella bacteria from marine environments.</title>
        <authorList>
            <person name="Zhong Y."/>
        </authorList>
    </citation>
    <scope>NUCLEOTIDE SEQUENCE</scope>
    <source>
        <strain evidence="1">KCTC 42187</strain>
    </source>
</reference>
<comment type="caution">
    <text evidence="1">The sequence shown here is derived from an EMBL/GenBank/DDBJ whole genome shotgun (WGS) entry which is preliminary data.</text>
</comment>
<gene>
    <name evidence="1" type="ORF">H9S92_12030</name>
</gene>
<sequence>MQPNRKCLAEPRQKVPKPAFSVFIRKRELINFSSDPQAEFDGQLIAVKGKVQDFNGTPTINLAREERIDLYGN</sequence>
<dbReference type="RefSeq" id="WP_187466966.1">
    <property type="nucleotide sequence ID" value="NZ_JACSIT010000107.1"/>
</dbReference>
<organism evidence="1 2">
    <name type="scientific">Neolewinella lacunae</name>
    <dbReference type="NCBI Taxonomy" id="1517758"/>
    <lineage>
        <taxon>Bacteria</taxon>
        <taxon>Pseudomonadati</taxon>
        <taxon>Bacteroidota</taxon>
        <taxon>Saprospiria</taxon>
        <taxon>Saprospirales</taxon>
        <taxon>Lewinellaceae</taxon>
        <taxon>Neolewinella</taxon>
    </lineage>
</organism>
<evidence type="ECO:0000313" key="2">
    <source>
        <dbReference type="Proteomes" id="UP000650081"/>
    </source>
</evidence>
<dbReference type="EMBL" id="JACSIT010000107">
    <property type="protein sequence ID" value="MBC6994897.1"/>
    <property type="molecule type" value="Genomic_DNA"/>
</dbReference>
<keyword evidence="2" id="KW-1185">Reference proteome</keyword>
<protein>
    <submittedName>
        <fullName evidence="1">Uncharacterized protein</fullName>
    </submittedName>
</protein>
<accession>A0A923PQI0</accession>
<proteinExistence type="predicted"/>